<evidence type="ECO:0000313" key="2">
    <source>
        <dbReference type="EMBL" id="KAE8128424.1"/>
    </source>
</evidence>
<evidence type="ECO:0000256" key="1">
    <source>
        <dbReference type="SAM" id="Phobius"/>
    </source>
</evidence>
<dbReference type="Proteomes" id="UP000325415">
    <property type="component" value="Unassembled WGS sequence"/>
</dbReference>
<feature type="transmembrane region" description="Helical" evidence="1">
    <location>
        <begin position="48"/>
        <end position="70"/>
    </location>
</feature>
<protein>
    <submittedName>
        <fullName evidence="2">Uncharacterized protein</fullName>
    </submittedName>
</protein>
<dbReference type="EMBL" id="QDAG01000005">
    <property type="protein sequence ID" value="KAE8128424.1"/>
    <property type="molecule type" value="Genomic_DNA"/>
</dbReference>
<keyword evidence="3" id="KW-1185">Reference proteome</keyword>
<keyword evidence="1" id="KW-1133">Transmembrane helix</keyword>
<proteinExistence type="predicted"/>
<sequence length="79" mass="8718">MIRFFNFYVSHLDAVSAIIGFFIFVIFAATFAKLAICPGSEKPKLSRILLIVSIGAIVAALLMIFTWLTAGLTLDGFFR</sequence>
<name>A0A5N6S4L4_9BIFI</name>
<dbReference type="AlphaFoldDB" id="A0A5N6S4L4"/>
<organism evidence="2 3">
    <name type="scientific">Bifidobacterium tibiigranuli</name>
    <dbReference type="NCBI Taxonomy" id="2172043"/>
    <lineage>
        <taxon>Bacteria</taxon>
        <taxon>Bacillati</taxon>
        <taxon>Actinomycetota</taxon>
        <taxon>Actinomycetes</taxon>
        <taxon>Bifidobacteriales</taxon>
        <taxon>Bifidobacteriaceae</taxon>
        <taxon>Bifidobacterium</taxon>
    </lineage>
</organism>
<gene>
    <name evidence="2" type="ORF">DDE84_05945</name>
</gene>
<feature type="transmembrane region" description="Helical" evidence="1">
    <location>
        <begin position="14"/>
        <end position="36"/>
    </location>
</feature>
<evidence type="ECO:0000313" key="3">
    <source>
        <dbReference type="Proteomes" id="UP000325415"/>
    </source>
</evidence>
<accession>A0A5N6S4L4</accession>
<comment type="caution">
    <text evidence="2">The sequence shown here is derived from an EMBL/GenBank/DDBJ whole genome shotgun (WGS) entry which is preliminary data.</text>
</comment>
<keyword evidence="1" id="KW-0812">Transmembrane</keyword>
<reference evidence="2 3" key="1">
    <citation type="submission" date="2018-04" db="EMBL/GenBank/DDBJ databases">
        <authorList>
            <person name="Eckel V.P."/>
            <person name="Vogel R.F."/>
        </authorList>
    </citation>
    <scope>NUCLEOTIDE SEQUENCE [LARGE SCALE GENOMIC DNA]</scope>
    <source>
        <strain evidence="3">TMW 2.1764</strain>
    </source>
</reference>
<keyword evidence="1" id="KW-0472">Membrane</keyword>